<proteinExistence type="predicted"/>
<reference evidence="3" key="1">
    <citation type="submission" date="2018-04" db="EMBL/GenBank/DDBJ databases">
        <authorList>
            <person name="Cornet L."/>
        </authorList>
    </citation>
    <scope>NUCLEOTIDE SEQUENCE [LARGE SCALE GENOMIC DNA]</scope>
</reference>
<evidence type="ECO:0000256" key="1">
    <source>
        <dbReference type="SAM" id="MobiDB-lite"/>
    </source>
</evidence>
<sequence>MFEFVFLGIVFLWVVWSYALALEKGVPWFDWNGKKRVQRRRRVRSPKTSPEMKKSSLLRRPVAQASRSPVFKRLNELTRNREIAERLIQHAAQRHPDKTPEWCIEKAIYDLERDRMA</sequence>
<evidence type="ECO:0000313" key="2">
    <source>
        <dbReference type="EMBL" id="PZO47946.1"/>
    </source>
</evidence>
<reference evidence="2 3" key="2">
    <citation type="submission" date="2018-06" db="EMBL/GenBank/DDBJ databases">
        <title>Metagenomic assembly of (sub)arctic Cyanobacteria and their associated microbiome from non-axenic cultures.</title>
        <authorList>
            <person name="Baurain D."/>
        </authorList>
    </citation>
    <scope>NUCLEOTIDE SEQUENCE [LARGE SCALE GENOMIC DNA]</scope>
    <source>
        <strain evidence="2">ULC027bin1</strain>
    </source>
</reference>
<organism evidence="2 3">
    <name type="scientific">Phormidesmis priestleyi</name>
    <dbReference type="NCBI Taxonomy" id="268141"/>
    <lineage>
        <taxon>Bacteria</taxon>
        <taxon>Bacillati</taxon>
        <taxon>Cyanobacteriota</taxon>
        <taxon>Cyanophyceae</taxon>
        <taxon>Leptolyngbyales</taxon>
        <taxon>Leptolyngbyaceae</taxon>
        <taxon>Phormidesmis</taxon>
    </lineage>
</organism>
<name>A0A2W4WSN8_9CYAN</name>
<comment type="caution">
    <text evidence="2">The sequence shown here is derived from an EMBL/GenBank/DDBJ whole genome shotgun (WGS) entry which is preliminary data.</text>
</comment>
<feature type="region of interest" description="Disordered" evidence="1">
    <location>
        <begin position="40"/>
        <end position="64"/>
    </location>
</feature>
<accession>A0A2W4WSN8</accession>
<protein>
    <submittedName>
        <fullName evidence="2">Uncharacterized protein</fullName>
    </submittedName>
</protein>
<dbReference type="Proteomes" id="UP000249794">
    <property type="component" value="Unassembled WGS sequence"/>
</dbReference>
<gene>
    <name evidence="2" type="ORF">DCF15_18440</name>
</gene>
<dbReference type="EMBL" id="QBMP01000254">
    <property type="protein sequence ID" value="PZO47946.1"/>
    <property type="molecule type" value="Genomic_DNA"/>
</dbReference>
<evidence type="ECO:0000313" key="3">
    <source>
        <dbReference type="Proteomes" id="UP000249794"/>
    </source>
</evidence>
<dbReference type="AlphaFoldDB" id="A0A2W4WSN8"/>